<evidence type="ECO:0000313" key="14">
    <source>
        <dbReference type="Proteomes" id="UP000435648"/>
    </source>
</evidence>
<feature type="zinc finger region" evidence="9">
    <location>
        <begin position="3"/>
        <end position="34"/>
    </location>
</feature>
<name>A0A285SA66_9HYPH</name>
<dbReference type="NCBIfam" id="TIGR00244">
    <property type="entry name" value="transcriptional regulator NrdR"/>
    <property type="match status" value="1"/>
</dbReference>
<evidence type="ECO:0000256" key="6">
    <source>
        <dbReference type="ARBA" id="ARBA00023015"/>
    </source>
</evidence>
<dbReference type="PANTHER" id="PTHR30455">
    <property type="entry name" value="TRANSCRIPTIONAL REPRESSOR NRDR"/>
    <property type="match status" value="1"/>
</dbReference>
<evidence type="ECO:0000256" key="8">
    <source>
        <dbReference type="ARBA" id="ARBA00023163"/>
    </source>
</evidence>
<dbReference type="EMBL" id="OBML01000004">
    <property type="protein sequence ID" value="SOC03976.1"/>
    <property type="molecule type" value="Genomic_DNA"/>
</dbReference>
<protein>
    <recommendedName>
        <fullName evidence="9">Transcriptional repressor NrdR</fullName>
    </recommendedName>
</protein>
<dbReference type="GO" id="GO:0005524">
    <property type="term" value="F:ATP binding"/>
    <property type="evidence" value="ECO:0007669"/>
    <property type="project" value="UniProtKB-UniRule"/>
</dbReference>
<keyword evidence="8 9" id="KW-0804">Transcription</keyword>
<dbReference type="HAMAP" id="MF_00440">
    <property type="entry name" value="NrdR"/>
    <property type="match status" value="1"/>
</dbReference>
<keyword evidence="7 9" id="KW-0238">DNA-binding</keyword>
<evidence type="ECO:0000256" key="7">
    <source>
        <dbReference type="ARBA" id="ARBA00023125"/>
    </source>
</evidence>
<sequence length="158" mass="18003">MKCPYCGCDDTQVKDSRPTEDNTAIRRRRICTACGGRFTTFERVQLRELTVIKRSGRRVPFDRDKLMQSVRIATRKRPVEPERLERMVSGIVRQLESSGESDIKASDIGNLVMEGLKVIDDVAYVRFASVYKNFREAKDFEALLDEMSGPDAAAFDET</sequence>
<comment type="similarity">
    <text evidence="9">Belongs to the NrdR family.</text>
</comment>
<dbReference type="OrthoDB" id="9807461at2"/>
<dbReference type="GO" id="GO:0003677">
    <property type="term" value="F:DNA binding"/>
    <property type="evidence" value="ECO:0007669"/>
    <property type="project" value="UniProtKB-KW"/>
</dbReference>
<keyword evidence="6 9" id="KW-0805">Transcription regulation</keyword>
<evidence type="ECO:0000313" key="11">
    <source>
        <dbReference type="EMBL" id="QGZ33115.1"/>
    </source>
</evidence>
<dbReference type="KEGG" id="siw:GH266_00490"/>
<evidence type="ECO:0000256" key="3">
    <source>
        <dbReference type="ARBA" id="ARBA00022771"/>
    </source>
</evidence>
<comment type="cofactor">
    <cofactor evidence="9">
        <name>Zn(2+)</name>
        <dbReference type="ChEBI" id="CHEBI:29105"/>
    </cofactor>
    <text evidence="9">Binds 1 zinc ion.</text>
</comment>
<evidence type="ECO:0000313" key="13">
    <source>
        <dbReference type="Proteomes" id="UP000219331"/>
    </source>
</evidence>
<dbReference type="STRING" id="538381.GCA_001696535_00099"/>
<proteinExistence type="inferred from homology"/>
<dbReference type="GO" id="GO:0045892">
    <property type="term" value="P:negative regulation of DNA-templated transcription"/>
    <property type="evidence" value="ECO:0007669"/>
    <property type="project" value="UniProtKB-UniRule"/>
</dbReference>
<dbReference type="Pfam" id="PF22811">
    <property type="entry name" value="Zn_ribbon_NrdR"/>
    <property type="match status" value="1"/>
</dbReference>
<evidence type="ECO:0000256" key="2">
    <source>
        <dbReference type="ARBA" id="ARBA00022741"/>
    </source>
</evidence>
<reference evidence="11 14" key="2">
    <citation type="submission" date="2019-12" db="EMBL/GenBank/DDBJ databases">
        <title>The genome of Stappia indica PHM037.</title>
        <authorList>
            <person name="Kacar D."/>
            <person name="Galan B."/>
            <person name="Canedo L."/>
            <person name="Rodriguez P."/>
            <person name="de la Calle F."/>
            <person name="Garcia J.L."/>
        </authorList>
    </citation>
    <scope>NUCLEOTIDE SEQUENCE [LARGE SCALE GENOMIC DNA]</scope>
    <source>
        <strain evidence="11 14">PHM037</strain>
    </source>
</reference>
<dbReference type="PROSITE" id="PS51161">
    <property type="entry name" value="ATP_CONE"/>
    <property type="match status" value="1"/>
</dbReference>
<dbReference type="EMBL" id="CP046908">
    <property type="protein sequence ID" value="QGZ33115.1"/>
    <property type="molecule type" value="Genomic_DNA"/>
</dbReference>
<evidence type="ECO:0000256" key="5">
    <source>
        <dbReference type="ARBA" id="ARBA00022840"/>
    </source>
</evidence>
<accession>A0A285SA66</accession>
<evidence type="ECO:0000259" key="10">
    <source>
        <dbReference type="PROSITE" id="PS51161"/>
    </source>
</evidence>
<dbReference type="AlphaFoldDB" id="A0A285SA66"/>
<keyword evidence="9" id="KW-0479">Metal-binding</keyword>
<keyword evidence="13" id="KW-1185">Reference proteome</keyword>
<dbReference type="InterPro" id="IPR003796">
    <property type="entry name" value="RNR_NrdR-like"/>
</dbReference>
<organism evidence="12 13">
    <name type="scientific">Stappia indica</name>
    <dbReference type="NCBI Taxonomy" id="538381"/>
    <lineage>
        <taxon>Bacteria</taxon>
        <taxon>Pseudomonadati</taxon>
        <taxon>Pseudomonadota</taxon>
        <taxon>Alphaproteobacteria</taxon>
        <taxon>Hyphomicrobiales</taxon>
        <taxon>Stappiaceae</taxon>
        <taxon>Stappia</taxon>
    </lineage>
</organism>
<evidence type="ECO:0000313" key="12">
    <source>
        <dbReference type="EMBL" id="SOC03976.1"/>
    </source>
</evidence>
<feature type="domain" description="ATP-cone" evidence="10">
    <location>
        <begin position="49"/>
        <end position="139"/>
    </location>
</feature>
<dbReference type="Proteomes" id="UP000435648">
    <property type="component" value="Chromosome"/>
</dbReference>
<comment type="function">
    <text evidence="9">Negatively regulates transcription of bacterial ribonucleotide reductase nrd genes and operons by binding to NrdR-boxes.</text>
</comment>
<keyword evidence="5 9" id="KW-0067">ATP-binding</keyword>
<dbReference type="RefSeq" id="WP_067214791.1">
    <property type="nucleotide sequence ID" value="NZ_CP046908.1"/>
</dbReference>
<dbReference type="GO" id="GO:0008270">
    <property type="term" value="F:zinc ion binding"/>
    <property type="evidence" value="ECO:0007669"/>
    <property type="project" value="UniProtKB-UniRule"/>
</dbReference>
<evidence type="ECO:0000256" key="1">
    <source>
        <dbReference type="ARBA" id="ARBA00022491"/>
    </source>
</evidence>
<keyword evidence="1 9" id="KW-0678">Repressor</keyword>
<evidence type="ECO:0000256" key="9">
    <source>
        <dbReference type="HAMAP-Rule" id="MF_00440"/>
    </source>
</evidence>
<reference evidence="12 13" key="1">
    <citation type="submission" date="2017-08" db="EMBL/GenBank/DDBJ databases">
        <authorList>
            <person name="de Groot N.N."/>
        </authorList>
    </citation>
    <scope>NUCLEOTIDE SEQUENCE [LARGE SCALE GENOMIC DNA]</scope>
    <source>
        <strain evidence="12 13">USBA 352</strain>
    </source>
</reference>
<keyword evidence="3 9" id="KW-0863">Zinc-finger</keyword>
<evidence type="ECO:0000256" key="4">
    <source>
        <dbReference type="ARBA" id="ARBA00022833"/>
    </source>
</evidence>
<keyword evidence="2 9" id="KW-0547">Nucleotide-binding</keyword>
<gene>
    <name evidence="9 11" type="primary">nrdR</name>
    <name evidence="11" type="ORF">GH266_00490</name>
    <name evidence="12" type="ORF">SAMN05421512_104296</name>
</gene>
<dbReference type="Pfam" id="PF03477">
    <property type="entry name" value="ATP-cone"/>
    <property type="match status" value="1"/>
</dbReference>
<keyword evidence="4 9" id="KW-0862">Zinc</keyword>
<dbReference type="PANTHER" id="PTHR30455:SF2">
    <property type="entry name" value="TRANSCRIPTIONAL REPRESSOR NRDR"/>
    <property type="match status" value="1"/>
</dbReference>
<dbReference type="InterPro" id="IPR005144">
    <property type="entry name" value="ATP-cone_dom"/>
</dbReference>
<dbReference type="Proteomes" id="UP000219331">
    <property type="component" value="Unassembled WGS sequence"/>
</dbReference>
<dbReference type="InterPro" id="IPR055173">
    <property type="entry name" value="NrdR-like_N"/>
</dbReference>